<dbReference type="InterPro" id="IPR001206">
    <property type="entry name" value="Diacylglycerol_kinase_cat_dom"/>
</dbReference>
<gene>
    <name evidence="3" type="ORF">K7H17_22120</name>
</gene>
<feature type="domain" description="DAGKc" evidence="2">
    <location>
        <begin position="6"/>
        <end position="145"/>
    </location>
</feature>
<sequence>MPEPTGRPRHVALLLNPQSGRMQRRLATLRGLAASIPGVSVREASMPAAMAEAVREWRADPPGLIVVIGGDGTLQGLLTALLRQPDGAVPDLLVIPAGTTNMSAADLGARHKPEPALRALAAWLDGGGDTPGATARPVLRIDAGPGFEPQFGLFFGTGAVLNGVRYYHEQVRPTGVRGVVGPALAFGRLLLSLLRNKPSRLLPPMPAKLEMADACRNGDWLLVLASTLDRLLIGCRPYWGTEPAPLHVTAVAHRPRRLAWMLPRLLSGHGGGVAREQDGYVSHNVETLQLTGPQEFILDGELFRADAPIRIAATRPLRFLSF</sequence>
<evidence type="ECO:0000256" key="1">
    <source>
        <dbReference type="ARBA" id="ARBA00022490"/>
    </source>
</evidence>
<dbReference type="InterPro" id="IPR017438">
    <property type="entry name" value="ATP-NAD_kinase_N"/>
</dbReference>
<dbReference type="RefSeq" id="WP_207858628.1">
    <property type="nucleotide sequence ID" value="NZ_JAINWF010000022.1"/>
</dbReference>
<proteinExistence type="predicted"/>
<dbReference type="AlphaFoldDB" id="A0A9X1N8D7"/>
<comment type="caution">
    <text evidence="3">The sequence shown here is derived from an EMBL/GenBank/DDBJ whole genome shotgun (WGS) entry which is preliminary data.</text>
</comment>
<keyword evidence="1" id="KW-0963">Cytoplasm</keyword>
<organism evidence="3 4">
    <name type="scientific">Stutzerimonas kunmingensis</name>
    <dbReference type="NCBI Taxonomy" id="1211807"/>
    <lineage>
        <taxon>Bacteria</taxon>
        <taxon>Pseudomonadati</taxon>
        <taxon>Pseudomonadota</taxon>
        <taxon>Gammaproteobacteria</taxon>
        <taxon>Pseudomonadales</taxon>
        <taxon>Pseudomonadaceae</taxon>
        <taxon>Stutzerimonas</taxon>
    </lineage>
</organism>
<evidence type="ECO:0000259" key="2">
    <source>
        <dbReference type="PROSITE" id="PS50146"/>
    </source>
</evidence>
<dbReference type="Proteomes" id="UP001138989">
    <property type="component" value="Unassembled WGS sequence"/>
</dbReference>
<protein>
    <recommendedName>
        <fullName evidence="2">DAGKc domain-containing protein</fullName>
    </recommendedName>
</protein>
<keyword evidence="4" id="KW-1185">Reference proteome</keyword>
<dbReference type="PROSITE" id="PS50146">
    <property type="entry name" value="DAGK"/>
    <property type="match status" value="1"/>
</dbReference>
<accession>A0A9X1N8D7</accession>
<evidence type="ECO:0000313" key="4">
    <source>
        <dbReference type="Proteomes" id="UP001138989"/>
    </source>
</evidence>
<dbReference type="Pfam" id="PF00781">
    <property type="entry name" value="DAGK_cat"/>
    <property type="match status" value="1"/>
</dbReference>
<dbReference type="EMBL" id="JAINWF010000022">
    <property type="protein sequence ID" value="MCD1610547.1"/>
    <property type="molecule type" value="Genomic_DNA"/>
</dbReference>
<name>A0A9X1N8D7_9GAMM</name>
<dbReference type="InterPro" id="IPR016064">
    <property type="entry name" value="NAD/diacylglycerol_kinase_sf"/>
</dbReference>
<dbReference type="GO" id="GO:0016301">
    <property type="term" value="F:kinase activity"/>
    <property type="evidence" value="ECO:0007669"/>
    <property type="project" value="InterPro"/>
</dbReference>
<evidence type="ECO:0000313" key="3">
    <source>
        <dbReference type="EMBL" id="MCD1610547.1"/>
    </source>
</evidence>
<dbReference type="Gene3D" id="3.40.50.10330">
    <property type="entry name" value="Probable inorganic polyphosphate/atp-NAD kinase, domain 1"/>
    <property type="match status" value="1"/>
</dbReference>
<dbReference type="SUPFAM" id="SSF111331">
    <property type="entry name" value="NAD kinase/diacylglycerol kinase-like"/>
    <property type="match status" value="1"/>
</dbReference>
<reference evidence="3" key="1">
    <citation type="submission" date="2021-08" db="EMBL/GenBank/DDBJ databases">
        <title>Isolation and characterization of neutrophilic mixotrophic iron-oxidizing bacteria from deep-sea hydrothermal vents.</title>
        <authorList>
            <person name="He Y."/>
        </authorList>
    </citation>
    <scope>NUCLEOTIDE SEQUENCE</scope>
    <source>
        <strain evidence="3">IOP_13</strain>
    </source>
</reference>